<dbReference type="Pfam" id="PF01120">
    <property type="entry name" value="Alpha_L_fucos"/>
    <property type="match status" value="1"/>
</dbReference>
<evidence type="ECO:0000313" key="7">
    <source>
        <dbReference type="Proteomes" id="UP001589810"/>
    </source>
</evidence>
<feature type="domain" description="CBM6" evidence="5">
    <location>
        <begin position="623"/>
        <end position="742"/>
    </location>
</feature>
<gene>
    <name evidence="6" type="ORF">ACFFH7_13405</name>
</gene>
<name>A0ABV6MQL1_9PSEU</name>
<evidence type="ECO:0000259" key="5">
    <source>
        <dbReference type="PROSITE" id="PS51175"/>
    </source>
</evidence>
<dbReference type="InterPro" id="IPR005084">
    <property type="entry name" value="CBM6"/>
</dbReference>
<feature type="transmembrane region" description="Helical" evidence="3">
    <location>
        <begin position="29"/>
        <end position="49"/>
    </location>
</feature>
<evidence type="ECO:0000256" key="3">
    <source>
        <dbReference type="SAM" id="Phobius"/>
    </source>
</evidence>
<feature type="region of interest" description="Disordered" evidence="2">
    <location>
        <begin position="723"/>
        <end position="743"/>
    </location>
</feature>
<dbReference type="Proteomes" id="UP001589810">
    <property type="component" value="Unassembled WGS sequence"/>
</dbReference>
<keyword evidence="3" id="KW-1133">Transmembrane helix</keyword>
<dbReference type="Pfam" id="PF00754">
    <property type="entry name" value="F5_F8_type_C"/>
    <property type="match status" value="1"/>
</dbReference>
<evidence type="ECO:0000256" key="1">
    <source>
        <dbReference type="ARBA" id="ARBA00022729"/>
    </source>
</evidence>
<dbReference type="Pfam" id="PF03422">
    <property type="entry name" value="CBM_6"/>
    <property type="match status" value="1"/>
</dbReference>
<evidence type="ECO:0000256" key="2">
    <source>
        <dbReference type="SAM" id="MobiDB-lite"/>
    </source>
</evidence>
<keyword evidence="1" id="KW-0732">Signal</keyword>
<comment type="caution">
    <text evidence="6">The sequence shown here is derived from an EMBL/GenBank/DDBJ whole genome shotgun (WGS) entry which is preliminary data.</text>
</comment>
<evidence type="ECO:0000313" key="6">
    <source>
        <dbReference type="EMBL" id="MFC0542489.1"/>
    </source>
</evidence>
<dbReference type="InterPro" id="IPR006584">
    <property type="entry name" value="Cellulose-bd_IV"/>
</dbReference>
<keyword evidence="3" id="KW-0812">Transmembrane</keyword>
<feature type="domain" description="F5/8 type C" evidence="4">
    <location>
        <begin position="453"/>
        <end position="590"/>
    </location>
</feature>
<dbReference type="RefSeq" id="WP_273940907.1">
    <property type="nucleotide sequence ID" value="NZ_CP097263.1"/>
</dbReference>
<keyword evidence="3" id="KW-0472">Membrane</keyword>
<keyword evidence="7" id="KW-1185">Reference proteome</keyword>
<dbReference type="Gene3D" id="2.60.120.260">
    <property type="entry name" value="Galactose-binding domain-like"/>
    <property type="match status" value="2"/>
</dbReference>
<dbReference type="Gene3D" id="3.20.20.80">
    <property type="entry name" value="Glycosidases"/>
    <property type="match status" value="1"/>
</dbReference>
<protein>
    <submittedName>
        <fullName evidence="6">Discoidin domain-containing protein</fullName>
    </submittedName>
</protein>
<sequence length="743" mass="80350">MALDDGDRPIAVTAAYEKEAMRTGWGKRLLAYGAALVVAAGLAAVPSAAHAELQDPRQDFLRASQAGLFLHWGERTAPAHTDCGAWESDVTKGGWTADYWVNEAKKLHAQYIVLATFHSRLGYARPWPSKIPGSCHTSRDFLGELIAATKKAGMRTILYMTDDPQWNTEGLPSGKSWLDSKAFSGYAGHNVDLTTRNGFGEFGYDNFLEVMDRYPDLGGFWIDNDNDYWLSHNLYEQIRAKRPNYTLSNNNEDTPIMDMVSNEQKTGMTPAYDYPQAVWTAAPRLVEADYKLPDTGSWWYTGTDSTVDAGLNVGRYIANAGSSIKSLMDETAMVNGKFPSHQVDYNNFLSGYLDQIWGSVNGTEGGGYLNGGLQPGFWNDGSHGVTTISKTNPDLQFIHVLTKPSGSTLRLRDNGYQVTRVTNFRTGATVAFTQSNGSLTLTGLSGWDKYDTVFQVETHGRSGIYPAGSVTVSASASASGHPASAAADGSYLTYWDNKKTLPVSLTYDLGSAKHVQYIGLNQREDSVSYARSATEQSARIRDYKVFVSSNGTDWGSAVASGTLPSHRGVQFIDLPAKDTRYVKLEVDSTWAASSDSTHYKLLRIDESWLGSAYVGGPTPPAANRYEAESAACQGTIDSNHTGFSGTGFCNTTNATGSYAEWSGVQGPGTLTFRYANGTTSNRPADLTVNGTAAGTVAFAPTASWDTWADAAVTVSLNPGPNTVRLTSSNTGGTPNLDYLEVSQ</sequence>
<dbReference type="InterPro" id="IPR017853">
    <property type="entry name" value="GH"/>
</dbReference>
<dbReference type="InterPro" id="IPR057739">
    <property type="entry name" value="Glyco_hydro_29_N"/>
</dbReference>
<feature type="compositionally biased region" description="Polar residues" evidence="2">
    <location>
        <begin position="723"/>
        <end position="733"/>
    </location>
</feature>
<dbReference type="CDD" id="cd04082">
    <property type="entry name" value="CBM35_pectate_lyase-like"/>
    <property type="match status" value="1"/>
</dbReference>
<proteinExistence type="predicted"/>
<dbReference type="InterPro" id="IPR000421">
    <property type="entry name" value="FA58C"/>
</dbReference>
<dbReference type="PROSITE" id="PS50022">
    <property type="entry name" value="FA58C_3"/>
    <property type="match status" value="1"/>
</dbReference>
<dbReference type="EMBL" id="JBHLUD010000004">
    <property type="protein sequence ID" value="MFC0542489.1"/>
    <property type="molecule type" value="Genomic_DNA"/>
</dbReference>
<organism evidence="6 7">
    <name type="scientific">Kutzneria chonburiensis</name>
    <dbReference type="NCBI Taxonomy" id="1483604"/>
    <lineage>
        <taxon>Bacteria</taxon>
        <taxon>Bacillati</taxon>
        <taxon>Actinomycetota</taxon>
        <taxon>Actinomycetes</taxon>
        <taxon>Pseudonocardiales</taxon>
        <taxon>Pseudonocardiaceae</taxon>
        <taxon>Kutzneria</taxon>
    </lineage>
</organism>
<dbReference type="SUPFAM" id="SSF51445">
    <property type="entry name" value="(Trans)glycosidases"/>
    <property type="match status" value="1"/>
</dbReference>
<evidence type="ECO:0000259" key="4">
    <source>
        <dbReference type="PROSITE" id="PS50022"/>
    </source>
</evidence>
<dbReference type="InterPro" id="IPR008979">
    <property type="entry name" value="Galactose-bd-like_sf"/>
</dbReference>
<dbReference type="PROSITE" id="PS51175">
    <property type="entry name" value="CBM6"/>
    <property type="match status" value="1"/>
</dbReference>
<dbReference type="SMART" id="SM00606">
    <property type="entry name" value="CBD_IV"/>
    <property type="match status" value="1"/>
</dbReference>
<accession>A0ABV6MQL1</accession>
<dbReference type="SUPFAM" id="SSF49785">
    <property type="entry name" value="Galactose-binding domain-like"/>
    <property type="match status" value="2"/>
</dbReference>
<reference evidence="6 7" key="1">
    <citation type="submission" date="2024-09" db="EMBL/GenBank/DDBJ databases">
        <authorList>
            <person name="Sun Q."/>
            <person name="Mori K."/>
        </authorList>
    </citation>
    <scope>NUCLEOTIDE SEQUENCE [LARGE SCALE GENOMIC DNA]</scope>
    <source>
        <strain evidence="6 7">TBRC 1432</strain>
    </source>
</reference>